<organism evidence="1 2">
    <name type="scientific">Bacillus spizizenii (strain DSM 15029 / JCM 12233 / NBRC 101239 / NRRL B-23049 / TU-B-10)</name>
    <name type="common">Bacillus subtilis subsp. spizizenii</name>
    <dbReference type="NCBI Taxonomy" id="1052585"/>
    <lineage>
        <taxon>Bacteria</taxon>
        <taxon>Bacillati</taxon>
        <taxon>Bacillota</taxon>
        <taxon>Bacilli</taxon>
        <taxon>Bacillales</taxon>
        <taxon>Bacillaceae</taxon>
        <taxon>Bacillus</taxon>
    </lineage>
</organism>
<dbReference type="EMBL" id="CP002905">
    <property type="protein sequence ID" value="AEP87504.1"/>
    <property type="molecule type" value="Genomic_DNA"/>
</dbReference>
<dbReference type="AlphaFoldDB" id="G4NXR4"/>
<sequence>MKKNLNGTNKRLLIQQMSQKKEALVVLTCLVVKKSCHIRQLLIF</sequence>
<accession>G4NXR4</accession>
<gene>
    <name evidence="1" type="ordered locus">GYO_2897</name>
</gene>
<dbReference type="Proteomes" id="UP000002651">
    <property type="component" value="Chromosome"/>
</dbReference>
<evidence type="ECO:0000313" key="2">
    <source>
        <dbReference type="Proteomes" id="UP000002651"/>
    </source>
</evidence>
<name>G4NXR4_BACS4</name>
<dbReference type="HOGENOM" id="CLU_3212627_0_0_9"/>
<protein>
    <submittedName>
        <fullName evidence="1">Uncharacterized protein</fullName>
    </submittedName>
</protein>
<evidence type="ECO:0000313" key="1">
    <source>
        <dbReference type="EMBL" id="AEP87504.1"/>
    </source>
</evidence>
<keyword evidence="2" id="KW-1185">Reference proteome</keyword>
<dbReference type="KEGG" id="bst:GYO_2897"/>
<reference evidence="1 2" key="1">
    <citation type="journal article" date="2012" name="J. Bacteriol.">
        <title>Whole-genome sequences of Bacillus subtilis and close relatives.</title>
        <authorList>
            <person name="Earl A.M."/>
            <person name="Eppinger M."/>
            <person name="Fricke W.F."/>
            <person name="Rosovitz M.J."/>
            <person name="Rasko D.A."/>
            <person name="Daugherty S."/>
            <person name="Losick R."/>
            <person name="Kolter R."/>
            <person name="Ravel J."/>
        </authorList>
    </citation>
    <scope>NUCLEOTIDE SEQUENCE [LARGE SCALE GENOMIC DNA]</scope>
    <source>
        <strain evidence="2">DSM 15029 / JCM 12233 / NBRC 101239 / NRRL B-23049 / TU-B-10</strain>
    </source>
</reference>
<proteinExistence type="predicted"/>